<evidence type="ECO:0000313" key="3">
    <source>
        <dbReference type="EMBL" id="CAE7320554.1"/>
    </source>
</evidence>
<feature type="compositionally biased region" description="Polar residues" evidence="1">
    <location>
        <begin position="1610"/>
        <end position="1624"/>
    </location>
</feature>
<dbReference type="InterPro" id="IPR046341">
    <property type="entry name" value="SET_dom_sf"/>
</dbReference>
<evidence type="ECO:0000259" key="2">
    <source>
        <dbReference type="PROSITE" id="PS50280"/>
    </source>
</evidence>
<gene>
    <name evidence="3" type="primary">ppiA</name>
    <name evidence="3" type="ORF">SNAT2548_LOCUS16803</name>
</gene>
<protein>
    <submittedName>
        <fullName evidence="3">PpiA protein</fullName>
    </submittedName>
</protein>
<keyword evidence="4" id="KW-1185">Reference proteome</keyword>
<feature type="region of interest" description="Disordered" evidence="1">
    <location>
        <begin position="912"/>
        <end position="939"/>
    </location>
</feature>
<feature type="compositionally biased region" description="Low complexity" evidence="1">
    <location>
        <begin position="1598"/>
        <end position="1609"/>
    </location>
</feature>
<dbReference type="Proteomes" id="UP000604046">
    <property type="component" value="Unassembled WGS sequence"/>
</dbReference>
<comment type="caution">
    <text evidence="3">The sequence shown here is derived from an EMBL/GenBank/DDBJ whole genome shotgun (WGS) entry which is preliminary data.</text>
</comment>
<name>A0A812NH63_9DINO</name>
<feature type="region of interest" description="Disordered" evidence="1">
    <location>
        <begin position="1542"/>
        <end position="1677"/>
    </location>
</feature>
<feature type="domain" description="SET" evidence="2">
    <location>
        <begin position="22"/>
        <end position="235"/>
    </location>
</feature>
<organism evidence="3 4">
    <name type="scientific">Symbiodinium natans</name>
    <dbReference type="NCBI Taxonomy" id="878477"/>
    <lineage>
        <taxon>Eukaryota</taxon>
        <taxon>Sar</taxon>
        <taxon>Alveolata</taxon>
        <taxon>Dinophyceae</taxon>
        <taxon>Suessiales</taxon>
        <taxon>Symbiodiniaceae</taxon>
        <taxon>Symbiodinium</taxon>
    </lineage>
</organism>
<feature type="region of interest" description="Disordered" evidence="1">
    <location>
        <begin position="311"/>
        <end position="344"/>
    </location>
</feature>
<evidence type="ECO:0000256" key="1">
    <source>
        <dbReference type="SAM" id="MobiDB-lite"/>
    </source>
</evidence>
<evidence type="ECO:0000313" key="4">
    <source>
        <dbReference type="Proteomes" id="UP000604046"/>
    </source>
</evidence>
<dbReference type="GO" id="GO:0016279">
    <property type="term" value="F:protein-lysine N-methyltransferase activity"/>
    <property type="evidence" value="ECO:0007669"/>
    <property type="project" value="TreeGrafter"/>
</dbReference>
<feature type="compositionally biased region" description="Polar residues" evidence="1">
    <location>
        <begin position="1641"/>
        <end position="1654"/>
    </location>
</feature>
<reference evidence="3" key="1">
    <citation type="submission" date="2021-02" db="EMBL/GenBank/DDBJ databases">
        <authorList>
            <person name="Dougan E. K."/>
            <person name="Rhodes N."/>
            <person name="Thang M."/>
            <person name="Chan C."/>
        </authorList>
    </citation>
    <scope>NUCLEOTIDE SEQUENCE</scope>
</reference>
<accession>A0A812NH63</accession>
<feature type="compositionally biased region" description="Polar residues" evidence="1">
    <location>
        <begin position="1570"/>
        <end position="1597"/>
    </location>
</feature>
<feature type="compositionally biased region" description="Acidic residues" evidence="1">
    <location>
        <begin position="929"/>
        <end position="939"/>
    </location>
</feature>
<dbReference type="OrthoDB" id="440804at2759"/>
<dbReference type="EMBL" id="CAJNDS010002091">
    <property type="protein sequence ID" value="CAE7320554.1"/>
    <property type="molecule type" value="Genomic_DNA"/>
</dbReference>
<proteinExistence type="predicted"/>
<dbReference type="Pfam" id="PF00856">
    <property type="entry name" value="SET"/>
    <property type="match status" value="1"/>
</dbReference>
<feature type="compositionally biased region" description="Polar residues" evidence="1">
    <location>
        <begin position="311"/>
        <end position="327"/>
    </location>
</feature>
<dbReference type="PANTHER" id="PTHR13271:SF151">
    <property type="entry name" value="SET DOMAIN-CONTAINING PROTEIN 4"/>
    <property type="match status" value="1"/>
</dbReference>
<dbReference type="InterPro" id="IPR050600">
    <property type="entry name" value="SETD3_SETD6_MTase"/>
</dbReference>
<dbReference type="PANTHER" id="PTHR13271">
    <property type="entry name" value="UNCHARACTERIZED PUTATIVE METHYLTRANSFERASE"/>
    <property type="match status" value="1"/>
</dbReference>
<feature type="region of interest" description="Disordered" evidence="1">
    <location>
        <begin position="1439"/>
        <end position="1487"/>
    </location>
</feature>
<dbReference type="CDD" id="cd10527">
    <property type="entry name" value="SET_LSMT"/>
    <property type="match status" value="1"/>
</dbReference>
<dbReference type="InterPro" id="IPR001214">
    <property type="entry name" value="SET_dom"/>
</dbReference>
<sequence length="1819" mass="200820">MPHGALPAAQALLQFLQPASDPDLGVDLTTHGIIRTRALRPRHRIQKGDVIYTAPPSQIIRAEDSHGRRFAGCRDDQCKLALRVAEMRARGDGPGRFWQMAIASYPSLAEFESLGVPLAASESALRAVGEVPEFLPILQSVRGTRASMLSALGAYNRSPEGHQPLTFADALWGRLVVETSNLASKCGFHLAPLADLVNHSNEPNVEYSCTPKTGKVELLAKRDIAPGEELTVRYNHLAPLDNFARYAIIEDEQTTAPLSSASCLKLQLARLDGEPFLRAVERYVKLNCNLRPPATGQAVGAPKELPEIPLQQQRHSGDGQQDSQNPSEADKTGETDQSGHGGHDEIISLNRLKDVSEVERQTSAAQAQSQQSAAQLCHAIPLGYWMEEPMIARGRSQAVSIGSIASYMQMEAPLAVITVITVTFQCLCATGTAAAFEQLLQQVRAHNTQQLYEDDWPCTQLRGTEVQTRVPHLVPVPKKRNWAGPRLKRSCDHPHGQAQSEWAPLAIPDMALRLRGGRGGRSARLRGIIWGDELYAMALHRCSSLSGRPWNAPLFWQALASSSLSGALRQKAGLLGGDVGVRPSSCDVHREDKQTSSCQSLQLKNSPVAKTKPALGYLDFAPLCGVEGCTFVLCPPANDRWIELDTEGSNFNFFTAFRLQIDDLVAVTMPRISWAQVEGLARLRVPGFQWNPTSQQARKEQRKVYNTQSFNTTEWRCKARKVGLLGGSYYRTAAVLDSFADENVAKIDWNTLAENHSKELLAWLTLVCQFMAYQRGWNRLQSSPHWRPLEAFSKDPLRLEFGFGTDVNSTGREDIRQICKHMGLNFRCVGDGTQKRIMALKLDQIRERKRAEELALEAPRAVAGFYRGALQLGCSRNALPESEKFKVNALFVQFYGGERAWSLGEAYAPEALQAEEDERREKRRKLGEEPEASESDSEDVEALLGRWATVQKAPWLIAVPTNQTDCGFKAARCGQGLQAAGKLLRGTGGEFQKGTPLQHAVGRLCHGLKLLKYMMTRRGKAPEAQPGDAKLFKEYAEHQALKTDLLSFSGYSFDRYVARWGTDREPALPIATTDGSTALSLEKYGFYLHVFHSPAAVLYQVRKLKEVFPTSPIYIMSRLSAEPHCREFETTMSKSGDGGLDFGPLCNHTEGCSATVCPPANDRWHPWPFFRRLYDAAETLNTEFVIMLEPDNTRRFMVQSRSRQSMMPEECWSKIAALLVQTMLRSLPSDVCMGTSGFVKCDTFRIATSVDVLDIGVLVDDVVDVVLLDDVDGVDVLDADLLDVCLPRVISRNIGNYLGEKFSKEIYSSDFALQYALAARGWTIMPWEEAAQMHNDKEIPLAGPKDAAFRHYSGPVGKPTYELKMRLCYNLERYVALYGSSRCTSNLPFTYSKLLMERYHPELKTRKCDLPQVEHILIPVHPRVAAGWKSQKRGMLKEGQIRGAEIGDKPNSEDEEEDRSLAGRELPPAVTAQPADLPEGGDECGYGPNWRKVRRAVEASAFNGLLQDVRDNQAGNLYDRDWNRPGFGGSTKLMGPRMPTQFLGSPLTGSQRLSRAARLDSPPRAGAKSQKLTMVSKSKSQKVTSATAQFATTPRWTQVSSPQSSVSLSERLNSPSTSRPTSKALSGRADSGKLDGLEPSGPSSRSKQPSTTLSDRVGPKGKGPANFSLDSGSSVPLTLPEEAMENTDAIQYLAESESRQPSLALSVREGSMVLAQTPSLAMSVRRDGSMALSEKVDDEPGVRTDAVFRLPVAFLGTDCPCLGAWQDEGPSLMPHWHVSLKDTVMWRTRVLRLRWLTVSRRLAALALADVSAAPTYSDS</sequence>
<dbReference type="SUPFAM" id="SSF82199">
    <property type="entry name" value="SET domain"/>
    <property type="match status" value="1"/>
</dbReference>
<dbReference type="PROSITE" id="PS50280">
    <property type="entry name" value="SET"/>
    <property type="match status" value="1"/>
</dbReference>
<feature type="compositionally biased region" description="Basic and acidic residues" evidence="1">
    <location>
        <begin position="1439"/>
        <end position="1452"/>
    </location>
</feature>
<dbReference type="Gene3D" id="3.90.1410.10">
    <property type="entry name" value="set domain protein methyltransferase, domain 1"/>
    <property type="match status" value="1"/>
</dbReference>